<dbReference type="InterPro" id="IPR004467">
    <property type="entry name" value="Or_phspho_trans_dom"/>
</dbReference>
<feature type="binding site" evidence="9">
    <location>
        <position position="107"/>
    </location>
    <ligand>
        <name>5-phospho-alpha-D-ribose 1-diphosphate</name>
        <dbReference type="ChEBI" id="CHEBI:58017"/>
        <note>ligand shared between dimeric partners</note>
    </ligand>
</feature>
<evidence type="ECO:0000256" key="4">
    <source>
        <dbReference type="ARBA" id="ARBA00011738"/>
    </source>
</evidence>
<dbReference type="GO" id="GO:0004588">
    <property type="term" value="F:orotate phosphoribosyltransferase activity"/>
    <property type="evidence" value="ECO:0007669"/>
    <property type="project" value="UniProtKB-UniRule"/>
</dbReference>
<evidence type="ECO:0000313" key="11">
    <source>
        <dbReference type="EMBL" id="RZN57320.1"/>
    </source>
</evidence>
<dbReference type="UniPathway" id="UPA00070">
    <property type="reaction ID" value="UER00119"/>
</dbReference>
<evidence type="ECO:0000256" key="1">
    <source>
        <dbReference type="ARBA" id="ARBA00003769"/>
    </source>
</evidence>
<feature type="binding site" evidence="9">
    <location>
        <position position="131"/>
    </location>
    <ligand>
        <name>orotate</name>
        <dbReference type="ChEBI" id="CHEBI:30839"/>
    </ligand>
</feature>
<evidence type="ECO:0000256" key="7">
    <source>
        <dbReference type="ARBA" id="ARBA00022679"/>
    </source>
</evidence>
<dbReference type="SUPFAM" id="SSF53271">
    <property type="entry name" value="PRTase-like"/>
    <property type="match status" value="1"/>
</dbReference>
<dbReference type="GO" id="GO:0000287">
    <property type="term" value="F:magnesium ion binding"/>
    <property type="evidence" value="ECO:0007669"/>
    <property type="project" value="UniProtKB-UniRule"/>
</dbReference>
<evidence type="ECO:0000256" key="6">
    <source>
        <dbReference type="ARBA" id="ARBA00022676"/>
    </source>
</evidence>
<dbReference type="GO" id="GO:0005737">
    <property type="term" value="C:cytoplasm"/>
    <property type="evidence" value="ECO:0007669"/>
    <property type="project" value="TreeGrafter"/>
</dbReference>
<gene>
    <name evidence="9" type="primary">pyrE</name>
    <name evidence="12" type="ORF">DSO09_05185</name>
    <name evidence="11" type="ORF">EF809_00990</name>
</gene>
<evidence type="ECO:0000256" key="5">
    <source>
        <dbReference type="ARBA" id="ARBA00011971"/>
    </source>
</evidence>
<dbReference type="InterPro" id="IPR000836">
    <property type="entry name" value="PRTase_dom"/>
</dbReference>
<comment type="catalytic activity">
    <reaction evidence="9">
        <text>orotidine 5'-phosphate + diphosphate = orotate + 5-phospho-alpha-D-ribose 1-diphosphate</text>
        <dbReference type="Rhea" id="RHEA:10380"/>
        <dbReference type="ChEBI" id="CHEBI:30839"/>
        <dbReference type="ChEBI" id="CHEBI:33019"/>
        <dbReference type="ChEBI" id="CHEBI:57538"/>
        <dbReference type="ChEBI" id="CHEBI:58017"/>
        <dbReference type="EC" id="2.4.2.10"/>
    </reaction>
</comment>
<keyword evidence="8 9" id="KW-0665">Pyrimidine biosynthesis</keyword>
<dbReference type="PANTHER" id="PTHR46683">
    <property type="entry name" value="OROTATE PHOSPHORIBOSYLTRANSFERASE 1-RELATED"/>
    <property type="match status" value="1"/>
</dbReference>
<protein>
    <recommendedName>
        <fullName evidence="5 9">Orotate phosphoribosyltransferase</fullName>
        <shortName evidence="9">OPRT</shortName>
        <shortName evidence="9">OPRTase</shortName>
        <ecNumber evidence="5 9">2.4.2.10</ecNumber>
    </recommendedName>
</protein>
<keyword evidence="6 9" id="KW-0328">Glycosyltransferase</keyword>
<organism evidence="11 13">
    <name type="scientific">Thermoproteota archaeon</name>
    <dbReference type="NCBI Taxonomy" id="2056631"/>
    <lineage>
        <taxon>Archaea</taxon>
        <taxon>Thermoproteota</taxon>
    </lineage>
</organism>
<evidence type="ECO:0000313" key="14">
    <source>
        <dbReference type="Proteomes" id="UP000317265"/>
    </source>
</evidence>
<feature type="binding site" description="in other chain" evidence="9">
    <location>
        <position position="102"/>
    </location>
    <ligand>
        <name>5-phospho-alpha-D-ribose 1-diphosphate</name>
        <dbReference type="ChEBI" id="CHEBI:58017"/>
        <note>ligand shared between dimeric partners</note>
    </ligand>
</feature>
<evidence type="ECO:0000313" key="13">
    <source>
        <dbReference type="Proteomes" id="UP000316080"/>
    </source>
</evidence>
<dbReference type="CDD" id="cd06223">
    <property type="entry name" value="PRTases_typeI"/>
    <property type="match status" value="1"/>
</dbReference>
<dbReference type="Pfam" id="PF00156">
    <property type="entry name" value="Pribosyltran"/>
    <property type="match status" value="1"/>
</dbReference>
<dbReference type="InterPro" id="IPR023031">
    <property type="entry name" value="OPRT"/>
</dbReference>
<comment type="similarity">
    <text evidence="3 9">Belongs to the purine/pyrimidine phosphoribosyltransferase family. PyrE subfamily.</text>
</comment>
<dbReference type="PANTHER" id="PTHR46683:SF1">
    <property type="entry name" value="OROTATE PHOSPHORIBOSYLTRANSFERASE 1-RELATED"/>
    <property type="match status" value="1"/>
</dbReference>
<dbReference type="EMBL" id="QNVI01000060">
    <property type="protein sequence ID" value="TDA38059.1"/>
    <property type="molecule type" value="Genomic_DNA"/>
</dbReference>
<reference evidence="12 14" key="1">
    <citation type="journal article" date="2019" name="Nat. Microbiol.">
        <title>Expanding anaerobic alkane metabolism in the domain of Archaea.</title>
        <authorList>
            <person name="Wang Y."/>
            <person name="Wegener G."/>
            <person name="Hou J."/>
            <person name="Wang F."/>
            <person name="Xiao X."/>
        </authorList>
    </citation>
    <scope>NUCLEOTIDE SEQUENCE [LARGE SCALE GENOMIC DNA]</scope>
    <source>
        <strain evidence="12">WYZ-LMO11</strain>
    </source>
</reference>
<dbReference type="GO" id="GO:0044205">
    <property type="term" value="P:'de novo' UMP biosynthetic process"/>
    <property type="evidence" value="ECO:0007669"/>
    <property type="project" value="UniProtKB-UniRule"/>
</dbReference>
<feature type="binding site" evidence="9">
    <location>
        <position position="159"/>
    </location>
    <ligand>
        <name>orotate</name>
        <dbReference type="ChEBI" id="CHEBI:30839"/>
    </ligand>
</feature>
<dbReference type="GO" id="GO:0046132">
    <property type="term" value="P:pyrimidine ribonucleoside biosynthetic process"/>
    <property type="evidence" value="ECO:0007669"/>
    <property type="project" value="TreeGrafter"/>
</dbReference>
<dbReference type="GO" id="GO:0006207">
    <property type="term" value="P:'de novo' pyrimidine nucleobase biosynthetic process"/>
    <property type="evidence" value="ECO:0007669"/>
    <property type="project" value="TreeGrafter"/>
</dbReference>
<evidence type="ECO:0000256" key="3">
    <source>
        <dbReference type="ARBA" id="ARBA00006340"/>
    </source>
</evidence>
<keyword evidence="7 9" id="KW-0808">Transferase</keyword>
<comment type="cofactor">
    <cofactor evidence="9">
        <name>Mg(2+)</name>
        <dbReference type="ChEBI" id="CHEBI:18420"/>
    </cofactor>
</comment>
<feature type="domain" description="Phosphoribosyltransferase" evidence="10">
    <location>
        <begin position="38"/>
        <end position="172"/>
    </location>
</feature>
<dbReference type="HAMAP" id="MF_01208">
    <property type="entry name" value="PyrE"/>
    <property type="match status" value="1"/>
</dbReference>
<dbReference type="InterPro" id="IPR029057">
    <property type="entry name" value="PRTase-like"/>
</dbReference>
<reference evidence="11 13" key="2">
    <citation type="journal article" date="2019" name="Nat. Microbiol.">
        <title>Wide diversity of methane and short-chain alkane metabolisms in uncultured archaea.</title>
        <authorList>
            <person name="Borrel G."/>
            <person name="Adam P.S."/>
            <person name="McKay L.J."/>
            <person name="Chen L.X."/>
            <person name="Sierra-Garcia I.N."/>
            <person name="Sieber C.M."/>
            <person name="Letourneur Q."/>
            <person name="Ghozlane A."/>
            <person name="Andersen G.L."/>
            <person name="Li W.J."/>
            <person name="Hallam S.J."/>
            <person name="Muyzer G."/>
            <person name="de Oliveira V.M."/>
            <person name="Inskeep W.P."/>
            <person name="Banfield J.F."/>
            <person name="Gribaldo S."/>
        </authorList>
    </citation>
    <scope>NUCLEOTIDE SEQUENCE [LARGE SCALE GENOMIC DNA]</scope>
    <source>
        <strain evidence="11">Verst-YHS</strain>
    </source>
</reference>
<evidence type="ECO:0000313" key="12">
    <source>
        <dbReference type="EMBL" id="TDA38059.1"/>
    </source>
</evidence>
<dbReference type="Proteomes" id="UP000316080">
    <property type="component" value="Unassembled WGS sequence"/>
</dbReference>
<evidence type="ECO:0000256" key="2">
    <source>
        <dbReference type="ARBA" id="ARBA00004889"/>
    </source>
</evidence>
<feature type="binding site" description="in other chain" evidence="9">
    <location>
        <begin position="127"/>
        <end position="135"/>
    </location>
    <ligand>
        <name>5-phospho-alpha-D-ribose 1-diphosphate</name>
        <dbReference type="ChEBI" id="CHEBI:58017"/>
        <note>ligand shared between dimeric partners</note>
    </ligand>
</feature>
<feature type="binding site" evidence="9">
    <location>
        <position position="101"/>
    </location>
    <ligand>
        <name>5-phospho-alpha-D-ribose 1-diphosphate</name>
        <dbReference type="ChEBI" id="CHEBI:58017"/>
        <note>ligand shared between dimeric partners</note>
    </ligand>
</feature>
<comment type="subunit">
    <text evidence="4 9">Homodimer.</text>
</comment>
<feature type="binding site" evidence="9">
    <location>
        <position position="105"/>
    </location>
    <ligand>
        <name>5-phospho-alpha-D-ribose 1-diphosphate</name>
        <dbReference type="ChEBI" id="CHEBI:58017"/>
        <note>ligand shared between dimeric partners</note>
    </ligand>
</feature>
<dbReference type="Proteomes" id="UP000317265">
    <property type="component" value="Unassembled WGS sequence"/>
</dbReference>
<keyword evidence="9" id="KW-0460">Magnesium</keyword>
<dbReference type="EC" id="2.4.2.10" evidence="5 9"/>
<comment type="pathway">
    <text evidence="2 9">Pyrimidine metabolism; UMP biosynthesis via de novo pathway; UMP from orotate: step 1/2.</text>
</comment>
<comment type="function">
    <text evidence="1 9">Catalyzes the transfer of a ribosyl phosphate group from 5-phosphoribose 1-diphosphate to orotate, leading to the formation of orotidine monophosphate (OMP).</text>
</comment>
<sequence length="219" mass="24896">MNELKKEFVKFLLETKAVRFGEFKLKSGRISPYFINIGEIIDGKNISKLGEFYAKAIIGYNIIDKIDVLFGPSYKGIPIVVSTAIALNNIFGICKRFAFNRKEIKDHGEKGMIIGEIKEGDRVLLLDDVITTGETKEEILRIISSFNAKVCFIIIAVDRLEKGKTDLTAVKEFEIKYGIPVKAIVSIEDIINTALEMRYIKEEDLEKIMKYLKEYGGRQ</sequence>
<evidence type="ECO:0000256" key="8">
    <source>
        <dbReference type="ARBA" id="ARBA00022975"/>
    </source>
</evidence>
<evidence type="ECO:0000259" key="10">
    <source>
        <dbReference type="Pfam" id="PF00156"/>
    </source>
</evidence>
<proteinExistence type="inferred from homology"/>
<name>A0A520KGL6_9CREN</name>
<dbReference type="AlphaFoldDB" id="A0A520KGL6"/>
<evidence type="ECO:0000256" key="9">
    <source>
        <dbReference type="HAMAP-Rule" id="MF_01208"/>
    </source>
</evidence>
<dbReference type="NCBIfam" id="TIGR00336">
    <property type="entry name" value="pyrE"/>
    <property type="match status" value="1"/>
</dbReference>
<comment type="caution">
    <text evidence="11">The sequence shown here is derived from an EMBL/GenBank/DDBJ whole genome shotgun (WGS) entry which is preliminary data.</text>
</comment>
<dbReference type="EMBL" id="RXIH01000008">
    <property type="protein sequence ID" value="RZN57320.1"/>
    <property type="molecule type" value="Genomic_DNA"/>
</dbReference>
<dbReference type="Gene3D" id="3.40.50.2020">
    <property type="match status" value="1"/>
</dbReference>
<accession>A0A520KGL6</accession>